<protein>
    <submittedName>
        <fullName evidence="3">Uncharacterized protein</fullName>
    </submittedName>
</protein>
<dbReference type="AlphaFoldDB" id="A0A1I7ZWL0"/>
<organism evidence="2 3">
    <name type="scientific">Steinernema glaseri</name>
    <dbReference type="NCBI Taxonomy" id="37863"/>
    <lineage>
        <taxon>Eukaryota</taxon>
        <taxon>Metazoa</taxon>
        <taxon>Ecdysozoa</taxon>
        <taxon>Nematoda</taxon>
        <taxon>Chromadorea</taxon>
        <taxon>Rhabditida</taxon>
        <taxon>Tylenchina</taxon>
        <taxon>Panagrolaimomorpha</taxon>
        <taxon>Strongyloidoidea</taxon>
        <taxon>Steinernematidae</taxon>
        <taxon>Steinernema</taxon>
    </lineage>
</organism>
<accession>A0A1I7ZWL0</accession>
<dbReference type="Proteomes" id="UP000095287">
    <property type="component" value="Unplaced"/>
</dbReference>
<name>A0A1I7ZWL0_9BILA</name>
<reference evidence="3" key="1">
    <citation type="submission" date="2016-11" db="UniProtKB">
        <authorList>
            <consortium name="WormBaseParasite"/>
        </authorList>
    </citation>
    <scope>IDENTIFICATION</scope>
</reference>
<feature type="region of interest" description="Disordered" evidence="1">
    <location>
        <begin position="69"/>
        <end position="102"/>
    </location>
</feature>
<evidence type="ECO:0000256" key="1">
    <source>
        <dbReference type="SAM" id="MobiDB-lite"/>
    </source>
</evidence>
<sequence length="183" mass="20806">MSNTEGAWPGRRATAKKTEWWPRGRPLGPGEWSRSEGQEALGCNKSAMRGAGSDYGVWIGESLTRLRANRDRAASDKADVKPRKTSRTEQTPKVGREGERRRSGRKWKCDMWGWRQWSVGERDFGWWTDGVSREEAIGTVVPFDISKRKWFSTVSISQVNVITILSLPAFEVKRTVGTLRFLC</sequence>
<proteinExistence type="predicted"/>
<evidence type="ECO:0000313" key="2">
    <source>
        <dbReference type="Proteomes" id="UP000095287"/>
    </source>
</evidence>
<dbReference type="WBParaSite" id="L893_g30614.t1">
    <property type="protein sequence ID" value="L893_g30614.t1"/>
    <property type="gene ID" value="L893_g30614"/>
</dbReference>
<feature type="compositionally biased region" description="Basic and acidic residues" evidence="1">
    <location>
        <begin position="69"/>
        <end position="82"/>
    </location>
</feature>
<feature type="region of interest" description="Disordered" evidence="1">
    <location>
        <begin position="1"/>
        <end position="39"/>
    </location>
</feature>
<keyword evidence="2" id="KW-1185">Reference proteome</keyword>
<evidence type="ECO:0000313" key="3">
    <source>
        <dbReference type="WBParaSite" id="L893_g30614.t1"/>
    </source>
</evidence>